<gene>
    <name evidence="1" type="ORF">E6C76_20325</name>
</gene>
<proteinExistence type="predicted"/>
<comment type="caution">
    <text evidence="1">The sequence shown here is derived from an EMBL/GenBank/DDBJ whole genome shotgun (WGS) entry which is preliminary data.</text>
</comment>
<protein>
    <submittedName>
        <fullName evidence="1">Uncharacterized protein</fullName>
    </submittedName>
</protein>
<dbReference type="AlphaFoldDB" id="A0A4S4AP30"/>
<evidence type="ECO:0000313" key="1">
    <source>
        <dbReference type="EMBL" id="THF61430.1"/>
    </source>
</evidence>
<organism evidence="1 2">
    <name type="scientific">Pseudothauera nasutitermitis</name>
    <dbReference type="NCBI Taxonomy" id="2565930"/>
    <lineage>
        <taxon>Bacteria</taxon>
        <taxon>Pseudomonadati</taxon>
        <taxon>Pseudomonadota</taxon>
        <taxon>Betaproteobacteria</taxon>
        <taxon>Rhodocyclales</taxon>
        <taxon>Zoogloeaceae</taxon>
        <taxon>Pseudothauera</taxon>
    </lineage>
</organism>
<keyword evidence="2" id="KW-1185">Reference proteome</keyword>
<dbReference type="Proteomes" id="UP000308430">
    <property type="component" value="Unassembled WGS sequence"/>
</dbReference>
<dbReference type="EMBL" id="SSOC01000009">
    <property type="protein sequence ID" value="THF61430.1"/>
    <property type="molecule type" value="Genomic_DNA"/>
</dbReference>
<accession>A0A4S4AP30</accession>
<dbReference type="RefSeq" id="WP_136350091.1">
    <property type="nucleotide sequence ID" value="NZ_SSOC01000009.1"/>
</dbReference>
<evidence type="ECO:0000313" key="2">
    <source>
        <dbReference type="Proteomes" id="UP000308430"/>
    </source>
</evidence>
<reference evidence="1 2" key="1">
    <citation type="submission" date="2019-04" db="EMBL/GenBank/DDBJ databases">
        <title>Azoarcus nasutitermitis sp. nov. isolated from termite nest.</title>
        <authorList>
            <person name="Lin S.-Y."/>
            <person name="Hameed A."/>
            <person name="Hsu Y.-H."/>
            <person name="Young C.-C."/>
        </authorList>
    </citation>
    <scope>NUCLEOTIDE SEQUENCE [LARGE SCALE GENOMIC DNA]</scope>
    <source>
        <strain evidence="1 2">CC-YHH838</strain>
    </source>
</reference>
<sequence length="83" mass="9929">MKLIHRLMAAVRRAQLRLAERDLIWFETHAPRELSRRRRVARLLRARVRRDRRRATQHEDAEAVLARANAALKREILQEGGLW</sequence>
<name>A0A4S4AP30_9RHOO</name>